<feature type="domain" description="Multidrug resistance protein MdtA-like C-terminal permuted SH3" evidence="7">
    <location>
        <begin position="317"/>
        <end position="358"/>
    </location>
</feature>
<feature type="signal peptide" evidence="5">
    <location>
        <begin position="1"/>
        <end position="27"/>
    </location>
</feature>
<evidence type="ECO:0000259" key="6">
    <source>
        <dbReference type="Pfam" id="PF25917"/>
    </source>
</evidence>
<comment type="similarity">
    <text evidence="2">Belongs to the membrane fusion protein (MFP) (TC 8.A.1) family.</text>
</comment>
<dbReference type="InterPro" id="IPR058625">
    <property type="entry name" value="MdtA-like_BSH"/>
</dbReference>
<dbReference type="EMBL" id="BJXJ01000010">
    <property type="protein sequence ID" value="GEM75166.1"/>
    <property type="molecule type" value="Genomic_DNA"/>
</dbReference>
<dbReference type="Gene3D" id="2.40.420.20">
    <property type="match status" value="1"/>
</dbReference>
<comment type="caution">
    <text evidence="8">The sequence shown here is derived from an EMBL/GenBank/DDBJ whole genome shotgun (WGS) entry which is preliminary data.</text>
</comment>
<evidence type="ECO:0000256" key="5">
    <source>
        <dbReference type="SAM" id="SignalP"/>
    </source>
</evidence>
<dbReference type="SUPFAM" id="SSF111369">
    <property type="entry name" value="HlyD-like secretion proteins"/>
    <property type="match status" value="1"/>
</dbReference>
<dbReference type="Pfam" id="PF25967">
    <property type="entry name" value="RND-MFP_C"/>
    <property type="match status" value="1"/>
</dbReference>
<keyword evidence="9" id="KW-1185">Reference proteome</keyword>
<feature type="coiled-coil region" evidence="4">
    <location>
        <begin position="105"/>
        <end position="185"/>
    </location>
</feature>
<proteinExistence type="inferred from homology"/>
<feature type="chain" id="PRO_5021715254" evidence="5">
    <location>
        <begin position="28"/>
        <end position="385"/>
    </location>
</feature>
<sequence>MLKKTRLRWILPLILAGGSYFTYTAIAQSSPDNEATKELREEPTVQISSLFPTDHNVVISGYGEIEPFEQTQLAAQVSGEVTSWHPNFVQGGFVKRGEVLMTIAKDNYEAALLQAEAELANARAMLIEEQAKAEVAKRQAKSLNSKQVTELYLRKPQLLSSQAKVKSAQAAIKRAQRDLDNCNIVAPYDALVVKREIGVGQFVSAGSQVAVLNNVELAEVHIPIAGFDRVFLPDSFVDLSAVVTQLDMTKTQREGKVIRDLGIIDSATRMSNVVIQINDPYGLNNHQPPIKFGSFVEVNFIGKKLKHIYRLPQELVRNRTVWVVNENNQLEERVVNVLREEGEFLVIGKGLNDSDKVVLTIPEYPRQGMTVKVVQSNDDSTSLVQ</sequence>
<dbReference type="Gene3D" id="1.10.287.470">
    <property type="entry name" value="Helix hairpin bin"/>
    <property type="match status" value="1"/>
</dbReference>
<evidence type="ECO:0000313" key="9">
    <source>
        <dbReference type="Proteomes" id="UP000321922"/>
    </source>
</evidence>
<keyword evidence="5" id="KW-0732">Signal</keyword>
<evidence type="ECO:0000256" key="3">
    <source>
        <dbReference type="ARBA" id="ARBA00022448"/>
    </source>
</evidence>
<dbReference type="Gene3D" id="2.40.30.170">
    <property type="match status" value="1"/>
</dbReference>
<evidence type="ECO:0000256" key="1">
    <source>
        <dbReference type="ARBA" id="ARBA00004196"/>
    </source>
</evidence>
<organism evidence="8 9">
    <name type="scientific">Vibrio sagamiensis NBRC 104589</name>
    <dbReference type="NCBI Taxonomy" id="1219064"/>
    <lineage>
        <taxon>Bacteria</taxon>
        <taxon>Pseudomonadati</taxon>
        <taxon>Pseudomonadota</taxon>
        <taxon>Gammaproteobacteria</taxon>
        <taxon>Vibrionales</taxon>
        <taxon>Vibrionaceae</taxon>
        <taxon>Vibrio</taxon>
    </lineage>
</organism>
<dbReference type="NCBIfam" id="TIGR01730">
    <property type="entry name" value="RND_mfp"/>
    <property type="match status" value="1"/>
</dbReference>
<dbReference type="RefSeq" id="WP_039982894.1">
    <property type="nucleotide sequence ID" value="NZ_BAOJ01000144.1"/>
</dbReference>
<name>A0A511QD95_9VIBR</name>
<dbReference type="OrthoDB" id="5730196at2"/>
<feature type="domain" description="Multidrug resistance protein MdtA-like barrel-sandwich hybrid" evidence="6">
    <location>
        <begin position="70"/>
        <end position="210"/>
    </location>
</feature>
<dbReference type="InterPro" id="IPR006143">
    <property type="entry name" value="RND_pump_MFP"/>
</dbReference>
<dbReference type="GO" id="GO:1990281">
    <property type="term" value="C:efflux pump complex"/>
    <property type="evidence" value="ECO:0007669"/>
    <property type="project" value="TreeGrafter"/>
</dbReference>
<keyword evidence="4" id="KW-0175">Coiled coil</keyword>
<comment type="subcellular location">
    <subcellularLocation>
        <location evidence="1">Cell envelope</location>
    </subcellularLocation>
</comment>
<evidence type="ECO:0000256" key="4">
    <source>
        <dbReference type="SAM" id="Coils"/>
    </source>
</evidence>
<gene>
    <name evidence="8" type="ORF">VSA01S_12780</name>
</gene>
<dbReference type="InterPro" id="IPR058627">
    <property type="entry name" value="MdtA-like_C"/>
</dbReference>
<dbReference type="AlphaFoldDB" id="A0A511QD95"/>
<reference evidence="8 9" key="1">
    <citation type="submission" date="2019-07" db="EMBL/GenBank/DDBJ databases">
        <title>Whole genome shotgun sequence of Vibrio sagamiensis NBRC 104589.</title>
        <authorList>
            <person name="Hosoyama A."/>
            <person name="Uohara A."/>
            <person name="Ohji S."/>
            <person name="Ichikawa N."/>
        </authorList>
    </citation>
    <scope>NUCLEOTIDE SEQUENCE [LARGE SCALE GENOMIC DNA]</scope>
    <source>
        <strain evidence="8 9">NBRC 104589</strain>
    </source>
</reference>
<dbReference type="Pfam" id="PF25917">
    <property type="entry name" value="BSH_RND"/>
    <property type="match status" value="1"/>
</dbReference>
<accession>A0A511QD95</accession>
<protein>
    <submittedName>
        <fullName evidence="8">Membrane protein</fullName>
    </submittedName>
</protein>
<keyword evidence="3" id="KW-0813">Transport</keyword>
<dbReference type="GO" id="GO:0015562">
    <property type="term" value="F:efflux transmembrane transporter activity"/>
    <property type="evidence" value="ECO:0007669"/>
    <property type="project" value="TreeGrafter"/>
</dbReference>
<dbReference type="PANTHER" id="PTHR30469">
    <property type="entry name" value="MULTIDRUG RESISTANCE PROTEIN MDTA"/>
    <property type="match status" value="1"/>
</dbReference>
<evidence type="ECO:0000256" key="2">
    <source>
        <dbReference type="ARBA" id="ARBA00009477"/>
    </source>
</evidence>
<dbReference type="PANTHER" id="PTHR30469:SF12">
    <property type="entry name" value="MULTIDRUG RESISTANCE PROTEIN MDTA"/>
    <property type="match status" value="1"/>
</dbReference>
<evidence type="ECO:0000259" key="7">
    <source>
        <dbReference type="Pfam" id="PF25967"/>
    </source>
</evidence>
<dbReference type="Proteomes" id="UP000321922">
    <property type="component" value="Unassembled WGS sequence"/>
</dbReference>
<evidence type="ECO:0000313" key="8">
    <source>
        <dbReference type="EMBL" id="GEM75166.1"/>
    </source>
</evidence>
<dbReference type="Gene3D" id="2.40.50.100">
    <property type="match status" value="1"/>
</dbReference>